<dbReference type="PANTHER" id="PTHR45138:SF9">
    <property type="entry name" value="DIGUANYLATE CYCLASE DGCM-RELATED"/>
    <property type="match status" value="1"/>
</dbReference>
<dbReference type="PANTHER" id="PTHR45138">
    <property type="entry name" value="REGULATORY COMPONENTS OF SENSORY TRANSDUCTION SYSTEM"/>
    <property type="match status" value="1"/>
</dbReference>
<dbReference type="AlphaFoldDB" id="X1B309"/>
<dbReference type="Pfam" id="PF00990">
    <property type="entry name" value="GGDEF"/>
    <property type="match status" value="1"/>
</dbReference>
<dbReference type="GO" id="GO:0043709">
    <property type="term" value="P:cell adhesion involved in single-species biofilm formation"/>
    <property type="evidence" value="ECO:0007669"/>
    <property type="project" value="TreeGrafter"/>
</dbReference>
<evidence type="ECO:0000259" key="1">
    <source>
        <dbReference type="PROSITE" id="PS50887"/>
    </source>
</evidence>
<feature type="domain" description="GGDEF" evidence="1">
    <location>
        <begin position="57"/>
        <end position="178"/>
    </location>
</feature>
<dbReference type="InterPro" id="IPR050469">
    <property type="entry name" value="Diguanylate_Cyclase"/>
</dbReference>
<feature type="non-terminal residue" evidence="2">
    <location>
        <position position="1"/>
    </location>
</feature>
<protein>
    <recommendedName>
        <fullName evidence="1">GGDEF domain-containing protein</fullName>
    </recommendedName>
</protein>
<sequence>FGIEELEAKVRRAIIERNIKDELSKLSITDSLTSLYNQRHFYIRLKDEITRAERQKHPLGLILLDLDNFKNYNDTHGHLAGDELLQKVGEIINLKIRQGVDSGYRYGGDEFAIILIDADEGISKVIGQRIEQGIEDKCNLSASLGYAYFSEGMAMKTFVETADKQLYKVKEQRNNKRK</sequence>
<gene>
    <name evidence="2" type="ORF">S01H4_22874</name>
</gene>
<dbReference type="SMART" id="SM00267">
    <property type="entry name" value="GGDEF"/>
    <property type="match status" value="1"/>
</dbReference>
<organism evidence="2">
    <name type="scientific">marine sediment metagenome</name>
    <dbReference type="NCBI Taxonomy" id="412755"/>
    <lineage>
        <taxon>unclassified sequences</taxon>
        <taxon>metagenomes</taxon>
        <taxon>ecological metagenomes</taxon>
    </lineage>
</organism>
<dbReference type="GO" id="GO:0052621">
    <property type="term" value="F:diguanylate cyclase activity"/>
    <property type="evidence" value="ECO:0007669"/>
    <property type="project" value="TreeGrafter"/>
</dbReference>
<dbReference type="GO" id="GO:1902201">
    <property type="term" value="P:negative regulation of bacterial-type flagellum-dependent cell motility"/>
    <property type="evidence" value="ECO:0007669"/>
    <property type="project" value="TreeGrafter"/>
</dbReference>
<dbReference type="SUPFAM" id="SSF55073">
    <property type="entry name" value="Nucleotide cyclase"/>
    <property type="match status" value="1"/>
</dbReference>
<dbReference type="EMBL" id="BART01010543">
    <property type="protein sequence ID" value="GAG89380.1"/>
    <property type="molecule type" value="Genomic_DNA"/>
</dbReference>
<dbReference type="NCBIfam" id="TIGR00254">
    <property type="entry name" value="GGDEF"/>
    <property type="match status" value="1"/>
</dbReference>
<comment type="caution">
    <text evidence="2">The sequence shown here is derived from an EMBL/GenBank/DDBJ whole genome shotgun (WGS) entry which is preliminary data.</text>
</comment>
<dbReference type="PROSITE" id="PS50887">
    <property type="entry name" value="GGDEF"/>
    <property type="match status" value="1"/>
</dbReference>
<dbReference type="Gene3D" id="3.30.70.270">
    <property type="match status" value="1"/>
</dbReference>
<dbReference type="FunFam" id="3.30.70.270:FF:000001">
    <property type="entry name" value="Diguanylate cyclase domain protein"/>
    <property type="match status" value="1"/>
</dbReference>
<accession>X1B309</accession>
<dbReference type="CDD" id="cd01949">
    <property type="entry name" value="GGDEF"/>
    <property type="match status" value="1"/>
</dbReference>
<dbReference type="GO" id="GO:0005886">
    <property type="term" value="C:plasma membrane"/>
    <property type="evidence" value="ECO:0007669"/>
    <property type="project" value="TreeGrafter"/>
</dbReference>
<name>X1B309_9ZZZZ</name>
<dbReference type="InterPro" id="IPR043128">
    <property type="entry name" value="Rev_trsase/Diguanyl_cyclase"/>
</dbReference>
<proteinExistence type="predicted"/>
<reference evidence="2" key="1">
    <citation type="journal article" date="2014" name="Front. Microbiol.">
        <title>High frequency of phylogenetically diverse reductive dehalogenase-homologous genes in deep subseafloor sedimentary metagenomes.</title>
        <authorList>
            <person name="Kawai M."/>
            <person name="Futagami T."/>
            <person name="Toyoda A."/>
            <person name="Takaki Y."/>
            <person name="Nishi S."/>
            <person name="Hori S."/>
            <person name="Arai W."/>
            <person name="Tsubouchi T."/>
            <person name="Morono Y."/>
            <person name="Uchiyama I."/>
            <person name="Ito T."/>
            <person name="Fujiyama A."/>
            <person name="Inagaki F."/>
            <person name="Takami H."/>
        </authorList>
    </citation>
    <scope>NUCLEOTIDE SEQUENCE</scope>
    <source>
        <strain evidence="2">Expedition CK06-06</strain>
    </source>
</reference>
<dbReference type="InterPro" id="IPR029787">
    <property type="entry name" value="Nucleotide_cyclase"/>
</dbReference>
<evidence type="ECO:0000313" key="2">
    <source>
        <dbReference type="EMBL" id="GAG89380.1"/>
    </source>
</evidence>
<dbReference type="InterPro" id="IPR000160">
    <property type="entry name" value="GGDEF_dom"/>
</dbReference>